<sequence>MESLSPFAHRFNTNYVPNPLEIESIKGLIDKRQVAVDSVDDELRALDQQRQALVAKKQIHVEYISNHRKLISPVRRLHPDILLSIFLLLVSTTPPSGQTLPPAVSISHICRQWRDLALLNPLVWAHIDITIPGYPVNPSPSSDELSLDDPRVSRWQRKIELLRTVTQAFVDRSQGCPLHVSFKAKEPSASRTLGAAHHEQGWRRVLEPLYAASNEWKSLNLCLDLEATASRLIGALKLPSLKPLGLRHLELDIFYNQVGVESNGSWKFLRDKIDLQGACLTSLTATMSASDLCRIHSQWDKLVFLSVGSTHESSHFGPYEAFNILATTPNLERCVIQFSSGAPQSMHPFRQIVRLPKLRDLTIHGPLARSEFAALLDTPSLVRLTALYTHTSCLNEEGSPMVEWARRYGAQLSHVSFIYSHLTQSAFTSVLENLTNAVSLDLQAEDETTISVQLQVGPQTGGQLEETHTLLDSSLLQRLTPRLHEPMTATDIDGYDCICPKLETLLCTLGKGHSDTTKGDITEFVEARRKLGKKGGLVAWLGKVDVTFWVGPINEMLEDLQSRGVNTEGVSFKARYADERSTPCLYKLPIPGVGTICISMDHHHEH</sequence>
<gene>
    <name evidence="1" type="ORF">FA13DRAFT_1727206</name>
</gene>
<evidence type="ECO:0000313" key="1">
    <source>
        <dbReference type="EMBL" id="TEB36832.1"/>
    </source>
</evidence>
<dbReference type="Proteomes" id="UP000298030">
    <property type="component" value="Unassembled WGS sequence"/>
</dbReference>
<evidence type="ECO:0000313" key="2">
    <source>
        <dbReference type="Proteomes" id="UP000298030"/>
    </source>
</evidence>
<dbReference type="EMBL" id="QPFP01000005">
    <property type="protein sequence ID" value="TEB36832.1"/>
    <property type="molecule type" value="Genomic_DNA"/>
</dbReference>
<comment type="caution">
    <text evidence="1">The sequence shown here is derived from an EMBL/GenBank/DDBJ whole genome shotgun (WGS) entry which is preliminary data.</text>
</comment>
<protein>
    <submittedName>
        <fullName evidence="1">Uncharacterized protein</fullName>
    </submittedName>
</protein>
<dbReference type="Gene3D" id="1.20.1280.50">
    <property type="match status" value="1"/>
</dbReference>
<proteinExistence type="predicted"/>
<dbReference type="AlphaFoldDB" id="A0A4Y7TT94"/>
<name>A0A4Y7TT94_COPMI</name>
<dbReference type="STRING" id="71717.A0A4Y7TT94"/>
<organism evidence="1 2">
    <name type="scientific">Coprinellus micaceus</name>
    <name type="common">Glistening ink-cap mushroom</name>
    <name type="synonym">Coprinus micaceus</name>
    <dbReference type="NCBI Taxonomy" id="71717"/>
    <lineage>
        <taxon>Eukaryota</taxon>
        <taxon>Fungi</taxon>
        <taxon>Dikarya</taxon>
        <taxon>Basidiomycota</taxon>
        <taxon>Agaricomycotina</taxon>
        <taxon>Agaricomycetes</taxon>
        <taxon>Agaricomycetidae</taxon>
        <taxon>Agaricales</taxon>
        <taxon>Agaricineae</taxon>
        <taxon>Psathyrellaceae</taxon>
        <taxon>Coprinellus</taxon>
    </lineage>
</organism>
<reference evidence="1 2" key="1">
    <citation type="journal article" date="2019" name="Nat. Ecol. Evol.">
        <title>Megaphylogeny resolves global patterns of mushroom evolution.</title>
        <authorList>
            <person name="Varga T."/>
            <person name="Krizsan K."/>
            <person name="Foldi C."/>
            <person name="Dima B."/>
            <person name="Sanchez-Garcia M."/>
            <person name="Sanchez-Ramirez S."/>
            <person name="Szollosi G.J."/>
            <person name="Szarkandi J.G."/>
            <person name="Papp V."/>
            <person name="Albert L."/>
            <person name="Andreopoulos W."/>
            <person name="Angelini C."/>
            <person name="Antonin V."/>
            <person name="Barry K.W."/>
            <person name="Bougher N.L."/>
            <person name="Buchanan P."/>
            <person name="Buyck B."/>
            <person name="Bense V."/>
            <person name="Catcheside P."/>
            <person name="Chovatia M."/>
            <person name="Cooper J."/>
            <person name="Damon W."/>
            <person name="Desjardin D."/>
            <person name="Finy P."/>
            <person name="Geml J."/>
            <person name="Haridas S."/>
            <person name="Hughes K."/>
            <person name="Justo A."/>
            <person name="Karasinski D."/>
            <person name="Kautmanova I."/>
            <person name="Kiss B."/>
            <person name="Kocsube S."/>
            <person name="Kotiranta H."/>
            <person name="LaButti K.M."/>
            <person name="Lechner B.E."/>
            <person name="Liimatainen K."/>
            <person name="Lipzen A."/>
            <person name="Lukacs Z."/>
            <person name="Mihaltcheva S."/>
            <person name="Morgado L.N."/>
            <person name="Niskanen T."/>
            <person name="Noordeloos M.E."/>
            <person name="Ohm R.A."/>
            <person name="Ortiz-Santana B."/>
            <person name="Ovrebo C."/>
            <person name="Racz N."/>
            <person name="Riley R."/>
            <person name="Savchenko A."/>
            <person name="Shiryaev A."/>
            <person name="Soop K."/>
            <person name="Spirin V."/>
            <person name="Szebenyi C."/>
            <person name="Tomsovsky M."/>
            <person name="Tulloss R.E."/>
            <person name="Uehling J."/>
            <person name="Grigoriev I.V."/>
            <person name="Vagvolgyi C."/>
            <person name="Papp T."/>
            <person name="Martin F.M."/>
            <person name="Miettinen O."/>
            <person name="Hibbett D.S."/>
            <person name="Nagy L.G."/>
        </authorList>
    </citation>
    <scope>NUCLEOTIDE SEQUENCE [LARGE SCALE GENOMIC DNA]</scope>
    <source>
        <strain evidence="1 2">FP101781</strain>
    </source>
</reference>
<accession>A0A4Y7TT94</accession>
<dbReference type="OrthoDB" id="3365698at2759"/>
<keyword evidence="2" id="KW-1185">Reference proteome</keyword>